<dbReference type="PANTHER" id="PTHR22901">
    <property type="entry name" value="SIALATE O-ACETYLESTERASE"/>
    <property type="match status" value="1"/>
</dbReference>
<dbReference type="Gene3D" id="3.40.50.1110">
    <property type="entry name" value="SGNH hydrolase"/>
    <property type="match status" value="1"/>
</dbReference>
<feature type="compositionally biased region" description="Basic and acidic residues" evidence="2">
    <location>
        <begin position="37"/>
        <end position="50"/>
    </location>
</feature>
<sequence length="253" mass="28007">LEKEADAAPILARYDDVVAKYPQAKKEHEQKVVEWKKAVEKAKAEGEKTPRRPGAPRGPEHPHSPAGLYNAMIAPLIPYGIGGAIWYQGESNASRAYQYRKLFPAMIKNWRSDWGQGDFPFLFVQLANYLAIDPEPADSMWAELREAQLMTLSLPNTGMAVIIDIGEANNIHPKNKQDVGKRLALWALARSYGKELVYSGPIYKSMKIENDKVILYFDHVGGGLVAASDGPLKGFAIAGADRKFVWADAKING</sequence>
<evidence type="ECO:0000256" key="1">
    <source>
        <dbReference type="ARBA" id="ARBA00022801"/>
    </source>
</evidence>
<reference evidence="4" key="1">
    <citation type="journal article" date="2014" name="Front. Microbiol.">
        <title>High frequency of phylogenetically diverse reductive dehalogenase-homologous genes in deep subseafloor sedimentary metagenomes.</title>
        <authorList>
            <person name="Kawai M."/>
            <person name="Futagami T."/>
            <person name="Toyoda A."/>
            <person name="Takaki Y."/>
            <person name="Nishi S."/>
            <person name="Hori S."/>
            <person name="Arai W."/>
            <person name="Tsubouchi T."/>
            <person name="Morono Y."/>
            <person name="Uchiyama I."/>
            <person name="Ito T."/>
            <person name="Fujiyama A."/>
            <person name="Inagaki F."/>
            <person name="Takami H."/>
        </authorList>
    </citation>
    <scope>NUCLEOTIDE SEQUENCE</scope>
    <source>
        <strain evidence="4">Expedition CK06-06</strain>
    </source>
</reference>
<dbReference type="SUPFAM" id="SSF52266">
    <property type="entry name" value="SGNH hydrolase"/>
    <property type="match status" value="1"/>
</dbReference>
<feature type="non-terminal residue" evidence="4">
    <location>
        <position position="1"/>
    </location>
</feature>
<gene>
    <name evidence="4" type="ORF">S01H1_62571</name>
</gene>
<feature type="domain" description="Sialate O-acetylesterase" evidence="3">
    <location>
        <begin position="80"/>
        <end position="184"/>
    </location>
</feature>
<keyword evidence="1" id="KW-0378">Hydrolase</keyword>
<dbReference type="EMBL" id="BARS01041110">
    <property type="protein sequence ID" value="GAG41615.1"/>
    <property type="molecule type" value="Genomic_DNA"/>
</dbReference>
<accession>X0XEU2</accession>
<feature type="non-terminal residue" evidence="4">
    <location>
        <position position="253"/>
    </location>
</feature>
<evidence type="ECO:0000259" key="3">
    <source>
        <dbReference type="Pfam" id="PF03629"/>
    </source>
</evidence>
<comment type="caution">
    <text evidence="4">The sequence shown here is derived from an EMBL/GenBank/DDBJ whole genome shotgun (WGS) entry which is preliminary data.</text>
</comment>
<dbReference type="InterPro" id="IPR039329">
    <property type="entry name" value="SIAE"/>
</dbReference>
<evidence type="ECO:0000256" key="2">
    <source>
        <dbReference type="SAM" id="MobiDB-lite"/>
    </source>
</evidence>
<name>X0XEU2_9ZZZZ</name>
<dbReference type="Pfam" id="PF03629">
    <property type="entry name" value="SASA"/>
    <property type="match status" value="1"/>
</dbReference>
<protein>
    <recommendedName>
        <fullName evidence="3">Sialate O-acetylesterase domain-containing protein</fullName>
    </recommendedName>
</protein>
<proteinExistence type="predicted"/>
<dbReference type="GO" id="GO:0001681">
    <property type="term" value="F:sialate O-acetylesterase activity"/>
    <property type="evidence" value="ECO:0007669"/>
    <property type="project" value="InterPro"/>
</dbReference>
<dbReference type="AlphaFoldDB" id="X0XEU2"/>
<organism evidence="4">
    <name type="scientific">marine sediment metagenome</name>
    <dbReference type="NCBI Taxonomy" id="412755"/>
    <lineage>
        <taxon>unclassified sequences</taxon>
        <taxon>metagenomes</taxon>
        <taxon>ecological metagenomes</taxon>
    </lineage>
</organism>
<dbReference type="InterPro" id="IPR005181">
    <property type="entry name" value="SASA"/>
</dbReference>
<dbReference type="GO" id="GO:0005975">
    <property type="term" value="P:carbohydrate metabolic process"/>
    <property type="evidence" value="ECO:0007669"/>
    <property type="project" value="TreeGrafter"/>
</dbReference>
<feature type="region of interest" description="Disordered" evidence="2">
    <location>
        <begin position="37"/>
        <end position="64"/>
    </location>
</feature>
<evidence type="ECO:0000313" key="4">
    <source>
        <dbReference type="EMBL" id="GAG41615.1"/>
    </source>
</evidence>
<dbReference type="PANTHER" id="PTHR22901:SF0">
    <property type="entry name" value="SIALATE O-ACETYLESTERASE"/>
    <property type="match status" value="1"/>
</dbReference>
<dbReference type="InterPro" id="IPR036514">
    <property type="entry name" value="SGNH_hydro_sf"/>
</dbReference>